<keyword evidence="11" id="KW-1185">Reference proteome</keyword>
<keyword evidence="6 9" id="KW-0812">Transmembrane</keyword>
<evidence type="ECO:0000313" key="11">
    <source>
        <dbReference type="Proteomes" id="UP001596432"/>
    </source>
</evidence>
<evidence type="ECO:0000256" key="8">
    <source>
        <dbReference type="ARBA" id="ARBA00023136"/>
    </source>
</evidence>
<dbReference type="RefSeq" id="WP_274321985.1">
    <property type="nucleotide sequence ID" value="NZ_CP118158.1"/>
</dbReference>
<feature type="transmembrane region" description="Helical" evidence="9">
    <location>
        <begin position="263"/>
        <end position="283"/>
    </location>
</feature>
<evidence type="ECO:0000256" key="6">
    <source>
        <dbReference type="ARBA" id="ARBA00022692"/>
    </source>
</evidence>
<sequence length="310" mass="33480">MADRPPTSVILPTVRWTDACAEAADQLDPGDELLVVHDDETDPVADRTGPLPANVRIVAAGEPSGCSGKANAVAAGIEAAAHDRIVCTDDDFHHPPDWLDALHADYEVHGPVSEVPVFVGRDPLAVLLEPVYLVGATLVTYANDYAWGGSVTFDRSDIDDEAALCDRLRRTVSDDGVLTDALDVTAVDRTRRVAIGGSVRETLERHVRFNKLVRQHDPGGTAASVAVVLLIVALSVAFPLGSAAVLTALTAAAYARFGVARPTFLLAFPSLVASVPLGVYAHLRRTFVWCGRRYRWRSRFDVDVVERVRR</sequence>
<evidence type="ECO:0000256" key="4">
    <source>
        <dbReference type="ARBA" id="ARBA00022676"/>
    </source>
</evidence>
<evidence type="ECO:0000256" key="3">
    <source>
        <dbReference type="ARBA" id="ARBA00004991"/>
    </source>
</evidence>
<reference evidence="10 11" key="1">
    <citation type="journal article" date="2019" name="Int. J. Syst. Evol. Microbiol.">
        <title>The Global Catalogue of Microorganisms (GCM) 10K type strain sequencing project: providing services to taxonomists for standard genome sequencing and annotation.</title>
        <authorList>
            <consortium name="The Broad Institute Genomics Platform"/>
            <consortium name="The Broad Institute Genome Sequencing Center for Infectious Disease"/>
            <person name="Wu L."/>
            <person name="Ma J."/>
        </authorList>
    </citation>
    <scope>NUCLEOTIDE SEQUENCE [LARGE SCALE GENOMIC DNA]</scope>
    <source>
        <strain evidence="10 11">XZYJT29</strain>
    </source>
</reference>
<accession>A0ABD5Y0X6</accession>
<dbReference type="EMBL" id="JBHTAS010000001">
    <property type="protein sequence ID" value="MFC7140902.1"/>
    <property type="molecule type" value="Genomic_DNA"/>
</dbReference>
<dbReference type="PANTHER" id="PTHR12726:SF0">
    <property type="entry name" value="CERAMIDE GLUCOSYLTRANSFERASE"/>
    <property type="match status" value="1"/>
</dbReference>
<evidence type="ECO:0000313" key="10">
    <source>
        <dbReference type="EMBL" id="MFC7140902.1"/>
    </source>
</evidence>
<protein>
    <submittedName>
        <fullName evidence="10">Glycosyltransferase</fullName>
    </submittedName>
</protein>
<gene>
    <name evidence="10" type="ORF">ACFQMA_13845</name>
</gene>
<evidence type="ECO:0000256" key="5">
    <source>
        <dbReference type="ARBA" id="ARBA00022679"/>
    </source>
</evidence>
<dbReference type="GO" id="GO:0016020">
    <property type="term" value="C:membrane"/>
    <property type="evidence" value="ECO:0007669"/>
    <property type="project" value="UniProtKB-SubCell"/>
</dbReference>
<keyword evidence="4" id="KW-0328">Glycosyltransferase</keyword>
<dbReference type="GO" id="GO:0008120">
    <property type="term" value="F:ceramide glucosyltransferase activity"/>
    <property type="evidence" value="ECO:0007669"/>
    <property type="project" value="UniProtKB-ARBA"/>
</dbReference>
<dbReference type="Pfam" id="PF13506">
    <property type="entry name" value="Glyco_transf_21"/>
    <property type="match status" value="1"/>
</dbReference>
<dbReference type="InterPro" id="IPR029044">
    <property type="entry name" value="Nucleotide-diphossugar_trans"/>
</dbReference>
<dbReference type="InterPro" id="IPR025993">
    <property type="entry name" value="Ceramide_glucosylTrfase"/>
</dbReference>
<evidence type="ECO:0000256" key="1">
    <source>
        <dbReference type="ARBA" id="ARBA00004141"/>
    </source>
</evidence>
<keyword evidence="7 9" id="KW-1133">Transmembrane helix</keyword>
<evidence type="ECO:0000256" key="7">
    <source>
        <dbReference type="ARBA" id="ARBA00022989"/>
    </source>
</evidence>
<comment type="pathway">
    <text evidence="3">Sphingolipid metabolism.</text>
</comment>
<dbReference type="GeneID" id="78821208"/>
<keyword evidence="8 9" id="KW-0472">Membrane</keyword>
<name>A0ABD5Y0X6_9EURY</name>
<organism evidence="10 11">
    <name type="scientific">Halosimplex aquaticum</name>
    <dbReference type="NCBI Taxonomy" id="3026162"/>
    <lineage>
        <taxon>Archaea</taxon>
        <taxon>Methanobacteriati</taxon>
        <taxon>Methanobacteriota</taxon>
        <taxon>Stenosarchaea group</taxon>
        <taxon>Halobacteria</taxon>
        <taxon>Halobacteriales</taxon>
        <taxon>Haloarculaceae</taxon>
        <taxon>Halosimplex</taxon>
    </lineage>
</organism>
<proteinExistence type="predicted"/>
<dbReference type="Gene3D" id="3.90.550.10">
    <property type="entry name" value="Spore Coat Polysaccharide Biosynthesis Protein SpsA, Chain A"/>
    <property type="match status" value="1"/>
</dbReference>
<dbReference type="PANTHER" id="PTHR12726">
    <property type="entry name" value="CERAMIDE GLUCOSYLTRANSFERASE"/>
    <property type="match status" value="1"/>
</dbReference>
<comment type="caution">
    <text evidence="10">The sequence shown here is derived from an EMBL/GenBank/DDBJ whole genome shotgun (WGS) entry which is preliminary data.</text>
</comment>
<evidence type="ECO:0000256" key="9">
    <source>
        <dbReference type="SAM" id="Phobius"/>
    </source>
</evidence>
<evidence type="ECO:0000256" key="2">
    <source>
        <dbReference type="ARBA" id="ARBA00004760"/>
    </source>
</evidence>
<dbReference type="Proteomes" id="UP001596432">
    <property type="component" value="Unassembled WGS sequence"/>
</dbReference>
<feature type="transmembrane region" description="Helical" evidence="9">
    <location>
        <begin position="224"/>
        <end position="257"/>
    </location>
</feature>
<comment type="pathway">
    <text evidence="2">Lipid metabolism; sphingolipid metabolism.</text>
</comment>
<dbReference type="SUPFAM" id="SSF53448">
    <property type="entry name" value="Nucleotide-diphospho-sugar transferases"/>
    <property type="match status" value="1"/>
</dbReference>
<dbReference type="AlphaFoldDB" id="A0ABD5Y0X6"/>
<keyword evidence="5" id="KW-0808">Transferase</keyword>
<comment type="subcellular location">
    <subcellularLocation>
        <location evidence="1">Membrane</location>
        <topology evidence="1">Multi-pass membrane protein</topology>
    </subcellularLocation>
</comment>